<organism evidence="2 4">
    <name type="scientific">Medicago truncatula</name>
    <name type="common">Barrel medic</name>
    <name type="synonym">Medicago tribuloides</name>
    <dbReference type="NCBI Taxonomy" id="3880"/>
    <lineage>
        <taxon>Eukaryota</taxon>
        <taxon>Viridiplantae</taxon>
        <taxon>Streptophyta</taxon>
        <taxon>Embryophyta</taxon>
        <taxon>Tracheophyta</taxon>
        <taxon>Spermatophyta</taxon>
        <taxon>Magnoliopsida</taxon>
        <taxon>eudicotyledons</taxon>
        <taxon>Gunneridae</taxon>
        <taxon>Pentapetalae</taxon>
        <taxon>rosids</taxon>
        <taxon>fabids</taxon>
        <taxon>Fabales</taxon>
        <taxon>Fabaceae</taxon>
        <taxon>Papilionoideae</taxon>
        <taxon>50 kb inversion clade</taxon>
        <taxon>NPAAA clade</taxon>
        <taxon>Hologalegina</taxon>
        <taxon>IRL clade</taxon>
        <taxon>Trifolieae</taxon>
        <taxon>Medicago</taxon>
    </lineage>
</organism>
<dbReference type="SMART" id="SM00256">
    <property type="entry name" value="FBOX"/>
    <property type="match status" value="1"/>
</dbReference>
<dbReference type="eggNOG" id="KOG1947">
    <property type="taxonomic scope" value="Eukaryota"/>
</dbReference>
<dbReference type="Gene3D" id="3.80.10.10">
    <property type="entry name" value="Ribonuclease Inhibitor"/>
    <property type="match status" value="1"/>
</dbReference>
<dbReference type="InterPro" id="IPR036047">
    <property type="entry name" value="F-box-like_dom_sf"/>
</dbReference>
<dbReference type="InterPro" id="IPR001810">
    <property type="entry name" value="F-box_dom"/>
</dbReference>
<dbReference type="InterPro" id="IPR032675">
    <property type="entry name" value="LRR_dom_sf"/>
</dbReference>
<dbReference type="STRING" id="3880.G7KZ79"/>
<reference evidence="2 4" key="2">
    <citation type="journal article" date="2014" name="BMC Genomics">
        <title>An improved genome release (version Mt4.0) for the model legume Medicago truncatula.</title>
        <authorList>
            <person name="Tang H."/>
            <person name="Krishnakumar V."/>
            <person name="Bidwell S."/>
            <person name="Rosen B."/>
            <person name="Chan A."/>
            <person name="Zhou S."/>
            <person name="Gentzbittel L."/>
            <person name="Childs K.L."/>
            <person name="Yandell M."/>
            <person name="Gundlach H."/>
            <person name="Mayer K.F."/>
            <person name="Schwartz D.C."/>
            <person name="Town C.D."/>
        </authorList>
    </citation>
    <scope>GENOME REANNOTATION</scope>
    <source>
        <strain evidence="3 4">cv. Jemalong A17</strain>
    </source>
</reference>
<dbReference type="HOGENOM" id="CLU_050941_2_0_1"/>
<dbReference type="Pfam" id="PF12937">
    <property type="entry name" value="F-box-like"/>
    <property type="match status" value="1"/>
</dbReference>
<dbReference type="OrthoDB" id="957465at2759"/>
<feature type="domain" description="F-box" evidence="1">
    <location>
        <begin position="9"/>
        <end position="55"/>
    </location>
</feature>
<dbReference type="Gene3D" id="1.20.1280.50">
    <property type="match status" value="1"/>
</dbReference>
<dbReference type="SUPFAM" id="SSF81383">
    <property type="entry name" value="F-box domain"/>
    <property type="match status" value="1"/>
</dbReference>
<dbReference type="KEGG" id="mtr:11426669"/>
<dbReference type="PANTHER" id="PTHR38926:SF10">
    <property type="entry name" value="F-BOX DOMAIN-CONTAINING PROTEIN"/>
    <property type="match status" value="1"/>
</dbReference>
<dbReference type="EMBL" id="CM001223">
    <property type="protein sequence ID" value="AES79895.1"/>
    <property type="molecule type" value="Genomic_DNA"/>
</dbReference>
<dbReference type="PaxDb" id="3880-AES79895"/>
<keyword evidence="4" id="KW-1185">Reference proteome</keyword>
<dbReference type="OMA" id="IRWHRYE"/>
<dbReference type="SUPFAM" id="SSF52047">
    <property type="entry name" value="RNI-like"/>
    <property type="match status" value="1"/>
</dbReference>
<evidence type="ECO:0000313" key="3">
    <source>
        <dbReference type="EnsemblPlants" id="AES79895"/>
    </source>
</evidence>
<sequence>MKNNNSANMYSNDDLFNEILVRIFTMLSVVDLAVASMVCKSWNVASRGPTLWKKLDINKLNSRGLNVPLRPYAWRDEHSSQKMTQFLKYASSLSGGNISCVIFNCYVYLSDVHLTSIAERTPNLKRLVFPISGNISKIGIETAMRSWRDLQSITITSVVHHFNIFEAIRKYCKNIVSLKITGGFEQYEARALVKCTPNLKVLSIRKMKVNMGGLCHVLNNLEHLEVVNLSHSLIVDKVDGAFHLYSIDDVLSRVNISCKLITCQITTSHRCKNPFARNPRRMPHGSLENIWREDEISSLSH</sequence>
<dbReference type="GO" id="GO:1905761">
    <property type="term" value="F:SCF ubiquitin ligase complex binding"/>
    <property type="evidence" value="ECO:0000318"/>
    <property type="project" value="GO_Central"/>
</dbReference>
<evidence type="ECO:0000259" key="1">
    <source>
        <dbReference type="PROSITE" id="PS50181"/>
    </source>
</evidence>
<evidence type="ECO:0000313" key="4">
    <source>
        <dbReference type="Proteomes" id="UP000002051"/>
    </source>
</evidence>
<proteinExistence type="predicted"/>
<accession>G7KZ79</accession>
<reference evidence="3" key="3">
    <citation type="submission" date="2015-04" db="UniProtKB">
        <authorList>
            <consortium name="EnsemblPlants"/>
        </authorList>
    </citation>
    <scope>IDENTIFICATION</scope>
    <source>
        <strain evidence="3">cv. Jemalong A17</strain>
    </source>
</reference>
<evidence type="ECO:0000313" key="2">
    <source>
        <dbReference type="EMBL" id="AES79895.1"/>
    </source>
</evidence>
<dbReference type="Proteomes" id="UP000002051">
    <property type="component" value="Unassembled WGS sequence"/>
</dbReference>
<dbReference type="PROSITE" id="PS50181">
    <property type="entry name" value="FBOX"/>
    <property type="match status" value="1"/>
</dbReference>
<name>G7KZ79_MEDTR</name>
<reference evidence="2 4" key="1">
    <citation type="journal article" date="2011" name="Nature">
        <title>The Medicago genome provides insight into the evolution of rhizobial symbioses.</title>
        <authorList>
            <person name="Young N.D."/>
            <person name="Debelle F."/>
            <person name="Oldroyd G.E."/>
            <person name="Geurts R."/>
            <person name="Cannon S.B."/>
            <person name="Udvardi M.K."/>
            <person name="Benedito V.A."/>
            <person name="Mayer K.F."/>
            <person name="Gouzy J."/>
            <person name="Schoof H."/>
            <person name="Van de Peer Y."/>
            <person name="Proost S."/>
            <person name="Cook D.R."/>
            <person name="Meyers B.C."/>
            <person name="Spannagl M."/>
            <person name="Cheung F."/>
            <person name="De Mita S."/>
            <person name="Krishnakumar V."/>
            <person name="Gundlach H."/>
            <person name="Zhou S."/>
            <person name="Mudge J."/>
            <person name="Bharti A.K."/>
            <person name="Murray J.D."/>
            <person name="Naoumkina M.A."/>
            <person name="Rosen B."/>
            <person name="Silverstein K.A."/>
            <person name="Tang H."/>
            <person name="Rombauts S."/>
            <person name="Zhao P.X."/>
            <person name="Zhou P."/>
            <person name="Barbe V."/>
            <person name="Bardou P."/>
            <person name="Bechner M."/>
            <person name="Bellec A."/>
            <person name="Berger A."/>
            <person name="Berges H."/>
            <person name="Bidwell S."/>
            <person name="Bisseling T."/>
            <person name="Choisne N."/>
            <person name="Couloux A."/>
            <person name="Denny R."/>
            <person name="Deshpande S."/>
            <person name="Dai X."/>
            <person name="Doyle J.J."/>
            <person name="Dudez A.M."/>
            <person name="Farmer A.D."/>
            <person name="Fouteau S."/>
            <person name="Franken C."/>
            <person name="Gibelin C."/>
            <person name="Gish J."/>
            <person name="Goldstein S."/>
            <person name="Gonzalez A.J."/>
            <person name="Green P.J."/>
            <person name="Hallab A."/>
            <person name="Hartog M."/>
            <person name="Hua A."/>
            <person name="Humphray S.J."/>
            <person name="Jeong D.H."/>
            <person name="Jing Y."/>
            <person name="Jocker A."/>
            <person name="Kenton S.M."/>
            <person name="Kim D.J."/>
            <person name="Klee K."/>
            <person name="Lai H."/>
            <person name="Lang C."/>
            <person name="Lin S."/>
            <person name="Macmil S.L."/>
            <person name="Magdelenat G."/>
            <person name="Matthews L."/>
            <person name="McCorrison J."/>
            <person name="Monaghan E.L."/>
            <person name="Mun J.H."/>
            <person name="Najar F.Z."/>
            <person name="Nicholson C."/>
            <person name="Noirot C."/>
            <person name="O'Bleness M."/>
            <person name="Paule C.R."/>
            <person name="Poulain J."/>
            <person name="Prion F."/>
            <person name="Qin B."/>
            <person name="Qu C."/>
            <person name="Retzel E.F."/>
            <person name="Riddle C."/>
            <person name="Sallet E."/>
            <person name="Samain S."/>
            <person name="Samson N."/>
            <person name="Sanders I."/>
            <person name="Saurat O."/>
            <person name="Scarpelli C."/>
            <person name="Schiex T."/>
            <person name="Segurens B."/>
            <person name="Severin A.J."/>
            <person name="Sherrier D.J."/>
            <person name="Shi R."/>
            <person name="Sims S."/>
            <person name="Singer S.R."/>
            <person name="Sinharoy S."/>
            <person name="Sterck L."/>
            <person name="Viollet A."/>
            <person name="Wang B.B."/>
            <person name="Wang K."/>
            <person name="Wang M."/>
            <person name="Wang X."/>
            <person name="Warfsmann J."/>
            <person name="Weissenbach J."/>
            <person name="White D.D."/>
            <person name="White J.D."/>
            <person name="Wiley G.B."/>
            <person name="Wincker P."/>
            <person name="Xing Y."/>
            <person name="Yang L."/>
            <person name="Yao Z."/>
            <person name="Ying F."/>
            <person name="Zhai J."/>
            <person name="Zhou L."/>
            <person name="Zuber A."/>
            <person name="Denarie J."/>
            <person name="Dixon R.A."/>
            <person name="May G.D."/>
            <person name="Schwartz D.C."/>
            <person name="Rogers J."/>
            <person name="Quetier F."/>
            <person name="Town C.D."/>
            <person name="Roe B.A."/>
        </authorList>
    </citation>
    <scope>NUCLEOTIDE SEQUENCE [LARGE SCALE GENOMIC DNA]</scope>
    <source>
        <strain evidence="2">A17</strain>
        <strain evidence="3 4">cv. Jemalong A17</strain>
    </source>
</reference>
<dbReference type="AlphaFoldDB" id="G7KZ79"/>
<gene>
    <name evidence="3" type="primary">11426669</name>
    <name evidence="2" type="ordered locus">MTR_7g074410</name>
</gene>
<dbReference type="PANTHER" id="PTHR38926">
    <property type="entry name" value="F-BOX DOMAIN CONTAINING PROTEIN, EXPRESSED"/>
    <property type="match status" value="1"/>
</dbReference>
<protein>
    <submittedName>
        <fullName evidence="2">F-box/LRR plant protein</fullName>
    </submittedName>
</protein>
<dbReference type="EnsemblPlants" id="AES79895">
    <property type="protein sequence ID" value="AES79895"/>
    <property type="gene ID" value="MTR_7g074410"/>
</dbReference>